<protein>
    <submittedName>
        <fullName evidence="2">PorT family protein</fullName>
    </submittedName>
</protein>
<dbReference type="AlphaFoldDB" id="A0AAE3SHG6"/>
<gene>
    <name evidence="2" type="ORF">OM075_22450</name>
</gene>
<keyword evidence="3" id="KW-1185">Reference proteome</keyword>
<evidence type="ECO:0000313" key="2">
    <source>
        <dbReference type="EMBL" id="MCW3789242.1"/>
    </source>
</evidence>
<dbReference type="Proteomes" id="UP001209229">
    <property type="component" value="Unassembled WGS sequence"/>
</dbReference>
<feature type="domain" description="Outer membrane protein beta-barrel" evidence="1">
    <location>
        <begin position="22"/>
        <end position="232"/>
    </location>
</feature>
<dbReference type="Pfam" id="PF13568">
    <property type="entry name" value="OMP_b-brl_2"/>
    <property type="match status" value="1"/>
</dbReference>
<sequence>MKTKIILITLLALIFTISSNAQIKWGIYGGGSVLTYEDQSSPVNLDGLGSVSFNTNFKSTGSYNLGIFLEFRVWKSLRLESGITMGNKGFKRNENIDIDESGPLDKNGVPEWHYSSKQSYNFSYKMPYVGVPMVFNYYLLNRKFKLYASLGHKLGLCFNGTTDNYRTGGSSIGNGSIPDNVRKIKQELPNSDIKVGRDDAFKAFHYDLVYGGGIGIGRFCIVYSYDYGLLNNSQSDQIKFKSRVHNVCLKIDFSKHS</sequence>
<name>A0AAE3SHG6_9BACT</name>
<dbReference type="EMBL" id="JAPDPJ010000091">
    <property type="protein sequence ID" value="MCW3789242.1"/>
    <property type="molecule type" value="Genomic_DNA"/>
</dbReference>
<comment type="caution">
    <text evidence="2">The sequence shown here is derived from an EMBL/GenBank/DDBJ whole genome shotgun (WGS) entry which is preliminary data.</text>
</comment>
<evidence type="ECO:0000259" key="1">
    <source>
        <dbReference type="Pfam" id="PF13568"/>
    </source>
</evidence>
<dbReference type="InterPro" id="IPR025665">
    <property type="entry name" value="Beta-barrel_OMP_2"/>
</dbReference>
<reference evidence="2" key="1">
    <citation type="submission" date="2022-10" db="EMBL/GenBank/DDBJ databases">
        <authorList>
            <person name="Yu W.X."/>
        </authorList>
    </citation>
    <scope>NUCLEOTIDE SEQUENCE</scope>
    <source>
        <strain evidence="2">AAT</strain>
    </source>
</reference>
<organism evidence="2 3">
    <name type="scientific">Plebeiibacterium sediminum</name>
    <dbReference type="NCBI Taxonomy" id="2992112"/>
    <lineage>
        <taxon>Bacteria</taxon>
        <taxon>Pseudomonadati</taxon>
        <taxon>Bacteroidota</taxon>
        <taxon>Bacteroidia</taxon>
        <taxon>Marinilabiliales</taxon>
        <taxon>Marinilabiliaceae</taxon>
        <taxon>Plebeiibacterium</taxon>
    </lineage>
</organism>
<dbReference type="RefSeq" id="WP_301192800.1">
    <property type="nucleotide sequence ID" value="NZ_JAPDPJ010000091.1"/>
</dbReference>
<evidence type="ECO:0000313" key="3">
    <source>
        <dbReference type="Proteomes" id="UP001209229"/>
    </source>
</evidence>
<proteinExistence type="predicted"/>
<accession>A0AAE3SHG6</accession>